<dbReference type="Proteomes" id="UP001211421">
    <property type="component" value="Unassembled WGS sequence"/>
</dbReference>
<reference evidence="2" key="1">
    <citation type="submission" date="2023-01" db="EMBL/GenBank/DDBJ databases">
        <title>Human gut microbiome strain richness.</title>
        <authorList>
            <person name="Chen-Liaw A."/>
        </authorList>
    </citation>
    <scope>NUCLEOTIDE SEQUENCE</scope>
    <source>
        <strain evidence="2">D59st1_B8_D59t2_181005</strain>
    </source>
</reference>
<protein>
    <recommendedName>
        <fullName evidence="4">Secreted protein</fullName>
    </recommendedName>
</protein>
<keyword evidence="1" id="KW-0472">Membrane</keyword>
<dbReference type="RefSeq" id="WP_195551116.1">
    <property type="nucleotide sequence ID" value="NZ_JADMNX010000002.1"/>
</dbReference>
<evidence type="ECO:0000313" key="3">
    <source>
        <dbReference type="Proteomes" id="UP001211421"/>
    </source>
</evidence>
<feature type="transmembrane region" description="Helical" evidence="1">
    <location>
        <begin position="12"/>
        <end position="28"/>
    </location>
</feature>
<keyword evidence="1" id="KW-0812">Transmembrane</keyword>
<evidence type="ECO:0000313" key="2">
    <source>
        <dbReference type="EMBL" id="MDB8741084.1"/>
    </source>
</evidence>
<proteinExistence type="predicted"/>
<keyword evidence="1" id="KW-1133">Transmembrane helix</keyword>
<name>A0AAW6DTG1_9FIRM</name>
<comment type="caution">
    <text evidence="2">The sequence shown here is derived from an EMBL/GenBank/DDBJ whole genome shotgun (WGS) entry which is preliminary data.</text>
</comment>
<organism evidence="2 3">
    <name type="scientific">Ruminococcus bicirculans</name>
    <name type="common">ex Wegman et al. 2014</name>
    <dbReference type="NCBI Taxonomy" id="1160721"/>
    <lineage>
        <taxon>Bacteria</taxon>
        <taxon>Bacillati</taxon>
        <taxon>Bacillota</taxon>
        <taxon>Clostridia</taxon>
        <taxon>Eubacteriales</taxon>
        <taxon>Oscillospiraceae</taxon>
        <taxon>Ruminococcus</taxon>
    </lineage>
</organism>
<gene>
    <name evidence="2" type="ORF">PNV70_03255</name>
</gene>
<evidence type="ECO:0000256" key="1">
    <source>
        <dbReference type="SAM" id="Phobius"/>
    </source>
</evidence>
<accession>A0AAW6DTG1</accession>
<dbReference type="AlphaFoldDB" id="A0AAW6DTG1"/>
<sequence>MKTKLLKHRKVLISLICMFALIILFIIFKKQLGDLILNDDERYIRSCIYKIEEDCDKSISIEDVKYYKYAFIDSDNSTSMVTMTYLDLYLSDNIVAECNGGYEGNNIDDLDYNFYTYYGDPIDLDKYGLLKVGLSGEYVEGTEDASYEICRDITSLKKEKRERYKNCNKQNNFSLWKIKLFS</sequence>
<dbReference type="EMBL" id="JAQMLS010000002">
    <property type="protein sequence ID" value="MDB8741084.1"/>
    <property type="molecule type" value="Genomic_DNA"/>
</dbReference>
<evidence type="ECO:0008006" key="4">
    <source>
        <dbReference type="Google" id="ProtNLM"/>
    </source>
</evidence>